<evidence type="ECO:0000256" key="4">
    <source>
        <dbReference type="ARBA" id="ARBA00022801"/>
    </source>
</evidence>
<evidence type="ECO:0000259" key="6">
    <source>
        <dbReference type="PROSITE" id="PS50967"/>
    </source>
</evidence>
<dbReference type="SMART" id="SM00341">
    <property type="entry name" value="HRDC"/>
    <property type="match status" value="1"/>
</dbReference>
<dbReference type="HAMAP" id="MF_01899">
    <property type="entry name" value="RNase_D"/>
    <property type="match status" value="1"/>
</dbReference>
<dbReference type="InterPro" id="IPR006292">
    <property type="entry name" value="RNase_D"/>
</dbReference>
<sequence length="392" mass="43423">MHLITRNEQLADFCARLKGQDAVAVDTEFLREKTYWPKLCLVQVAGANEAAAIDPLADGMDISPLLALWDAPETVKVFHAGRQDLEIFFHIGGRLPAPLFDTQLAAMVCGFGDQVSYETLAAKLARARLDKGSRFTDWSLRPLSQRQIEYAIGDVVHLLPVYRKLKHRLEATGRGDWLAEELATLTDPQTYKFEPDEAFRRLKYRGGNARFLAVARALAAWREREAQARDLPRAWVLRDEALLEIAHHMPRTADDLARTRGLARKTVDSAQGVAILAAVRTALSLAEDQLPLAEVKRELPRHIGPISDLLKVLLKMKSEEAGVAQRLVASSEDIDTLAALGEEADVPALHGWRRQLFGADALRLHSGELALAVRGRKLVLVDRETGSAEAAC</sequence>
<evidence type="ECO:0000256" key="5">
    <source>
        <dbReference type="ARBA" id="ARBA00022839"/>
    </source>
</evidence>
<dbReference type="AlphaFoldDB" id="A0A380T8U8"/>
<name>A0A380T8U8_9ZZZZ</name>
<dbReference type="EC" id="3.1.13.5" evidence="7"/>
<dbReference type="InterPro" id="IPR044876">
    <property type="entry name" value="HRDC_dom_sf"/>
</dbReference>
<keyword evidence="2" id="KW-0819">tRNA processing</keyword>
<dbReference type="InterPro" id="IPR036397">
    <property type="entry name" value="RNaseH_sf"/>
</dbReference>
<dbReference type="Pfam" id="PF00570">
    <property type="entry name" value="HRDC"/>
    <property type="match status" value="1"/>
</dbReference>
<keyword evidence="1" id="KW-0963">Cytoplasm</keyword>
<dbReference type="GO" id="GO:0008033">
    <property type="term" value="P:tRNA processing"/>
    <property type="evidence" value="ECO:0007669"/>
    <property type="project" value="UniProtKB-KW"/>
</dbReference>
<dbReference type="SMART" id="SM00474">
    <property type="entry name" value="35EXOc"/>
    <property type="match status" value="1"/>
</dbReference>
<dbReference type="GO" id="GO:0000166">
    <property type="term" value="F:nucleotide binding"/>
    <property type="evidence" value="ECO:0007669"/>
    <property type="project" value="InterPro"/>
</dbReference>
<accession>A0A380T8U8</accession>
<dbReference type="GO" id="GO:0033890">
    <property type="term" value="F:ribonuclease D activity"/>
    <property type="evidence" value="ECO:0007669"/>
    <property type="project" value="UniProtKB-EC"/>
</dbReference>
<dbReference type="EMBL" id="UIDG01000038">
    <property type="protein sequence ID" value="SUS04429.1"/>
    <property type="molecule type" value="Genomic_DNA"/>
</dbReference>
<dbReference type="GO" id="GO:0003676">
    <property type="term" value="F:nucleic acid binding"/>
    <property type="evidence" value="ECO:0007669"/>
    <property type="project" value="InterPro"/>
</dbReference>
<dbReference type="SUPFAM" id="SSF53098">
    <property type="entry name" value="Ribonuclease H-like"/>
    <property type="match status" value="1"/>
</dbReference>
<reference evidence="7" key="1">
    <citation type="submission" date="2018-07" db="EMBL/GenBank/DDBJ databases">
        <authorList>
            <person name="Quirk P.G."/>
            <person name="Krulwich T.A."/>
        </authorList>
    </citation>
    <scope>NUCLEOTIDE SEQUENCE</scope>
</reference>
<dbReference type="Pfam" id="PF01612">
    <property type="entry name" value="DNA_pol_A_exo1"/>
    <property type="match status" value="1"/>
</dbReference>
<dbReference type="PANTHER" id="PTHR47649:SF1">
    <property type="entry name" value="RIBONUCLEASE D"/>
    <property type="match status" value="1"/>
</dbReference>
<keyword evidence="3" id="KW-0540">Nuclease</keyword>
<evidence type="ECO:0000313" key="7">
    <source>
        <dbReference type="EMBL" id="SUS04429.1"/>
    </source>
</evidence>
<dbReference type="PROSITE" id="PS50967">
    <property type="entry name" value="HRDC"/>
    <property type="match status" value="1"/>
</dbReference>
<dbReference type="InterPro" id="IPR010997">
    <property type="entry name" value="HRDC-like_sf"/>
</dbReference>
<dbReference type="GO" id="GO:0008408">
    <property type="term" value="F:3'-5' exonuclease activity"/>
    <property type="evidence" value="ECO:0007669"/>
    <property type="project" value="InterPro"/>
</dbReference>
<dbReference type="InterPro" id="IPR012337">
    <property type="entry name" value="RNaseH-like_sf"/>
</dbReference>
<gene>
    <name evidence="7" type="primary">rnd</name>
    <name evidence="7" type="ORF">DF3PB_1320003</name>
</gene>
<dbReference type="CDD" id="cd06142">
    <property type="entry name" value="RNaseD_exo"/>
    <property type="match status" value="1"/>
</dbReference>
<dbReference type="InterPro" id="IPR002562">
    <property type="entry name" value="3'-5'_exonuclease_dom"/>
</dbReference>
<dbReference type="NCBIfam" id="TIGR01388">
    <property type="entry name" value="rnd"/>
    <property type="match status" value="1"/>
</dbReference>
<protein>
    <submittedName>
        <fullName evidence="7">Ribonuclease D</fullName>
        <ecNumber evidence="7">3.1.13.5</ecNumber>
    </submittedName>
</protein>
<feature type="domain" description="HRDC" evidence="6">
    <location>
        <begin position="208"/>
        <end position="289"/>
    </location>
</feature>
<evidence type="ECO:0000256" key="1">
    <source>
        <dbReference type="ARBA" id="ARBA00022490"/>
    </source>
</evidence>
<dbReference type="Gene3D" id="1.10.150.80">
    <property type="entry name" value="HRDC domain"/>
    <property type="match status" value="1"/>
</dbReference>
<dbReference type="SUPFAM" id="SSF47819">
    <property type="entry name" value="HRDC-like"/>
    <property type="match status" value="2"/>
</dbReference>
<proteinExistence type="inferred from homology"/>
<dbReference type="Gene3D" id="3.30.420.10">
    <property type="entry name" value="Ribonuclease H-like superfamily/Ribonuclease H"/>
    <property type="match status" value="1"/>
</dbReference>
<evidence type="ECO:0000256" key="2">
    <source>
        <dbReference type="ARBA" id="ARBA00022694"/>
    </source>
</evidence>
<evidence type="ECO:0000256" key="3">
    <source>
        <dbReference type="ARBA" id="ARBA00022722"/>
    </source>
</evidence>
<keyword evidence="5" id="KW-0269">Exonuclease</keyword>
<organism evidence="7">
    <name type="scientific">metagenome</name>
    <dbReference type="NCBI Taxonomy" id="256318"/>
    <lineage>
        <taxon>unclassified sequences</taxon>
        <taxon>metagenomes</taxon>
    </lineage>
</organism>
<dbReference type="InterPro" id="IPR002121">
    <property type="entry name" value="HRDC_dom"/>
</dbReference>
<dbReference type="PANTHER" id="PTHR47649">
    <property type="entry name" value="RIBONUCLEASE D"/>
    <property type="match status" value="1"/>
</dbReference>
<keyword evidence="4 7" id="KW-0378">Hydrolase</keyword>
<dbReference type="InterPro" id="IPR051086">
    <property type="entry name" value="RNase_D-like"/>
</dbReference>